<gene>
    <name evidence="1" type="ORF">ACI2I3_07795</name>
</gene>
<dbReference type="Proteomes" id="UP001620234">
    <property type="component" value="Unassembled WGS sequence"/>
</dbReference>
<comment type="caution">
    <text evidence="1">The sequence shown here is derived from an EMBL/GenBank/DDBJ whole genome shotgun (WGS) entry which is preliminary data.</text>
</comment>
<keyword evidence="2" id="KW-1185">Reference proteome</keyword>
<evidence type="ECO:0000313" key="1">
    <source>
        <dbReference type="EMBL" id="MFK4001234.1"/>
    </source>
</evidence>
<proteinExistence type="predicted"/>
<dbReference type="RefSeq" id="WP_404672138.1">
    <property type="nucleotide sequence ID" value="NZ_JBJDPD010000012.1"/>
</dbReference>
<accession>A0ABW8LBX4</accession>
<reference evidence="1 2" key="1">
    <citation type="submission" date="2024-11" db="EMBL/GenBank/DDBJ databases">
        <title>The Natural Products Discovery Center: Release of the First 8490 Sequenced Strains for Exploring Actinobacteria Biosynthetic Diversity.</title>
        <authorList>
            <person name="Kalkreuter E."/>
            <person name="Kautsar S.A."/>
            <person name="Yang D."/>
            <person name="Bader C.D."/>
            <person name="Teijaro C.N."/>
            <person name="Fluegel L."/>
            <person name="Davis C.M."/>
            <person name="Simpson J.R."/>
            <person name="Lauterbach L."/>
            <person name="Steele A.D."/>
            <person name="Gui C."/>
            <person name="Meng S."/>
            <person name="Li G."/>
            <person name="Viehrig K."/>
            <person name="Ye F."/>
            <person name="Su P."/>
            <person name="Kiefer A.F."/>
            <person name="Nichols A."/>
            <person name="Cepeda A.J."/>
            <person name="Yan W."/>
            <person name="Fan B."/>
            <person name="Jiang Y."/>
            <person name="Adhikari A."/>
            <person name="Zheng C.-J."/>
            <person name="Schuster L."/>
            <person name="Cowan T.M."/>
            <person name="Smanski M.J."/>
            <person name="Chevrette M.G."/>
            <person name="De Carvalho L.P.S."/>
            <person name="Shen B."/>
        </authorList>
    </citation>
    <scope>NUCLEOTIDE SEQUENCE [LARGE SCALE GENOMIC DNA]</scope>
    <source>
        <strain evidence="1 2">NPDC077433</strain>
    </source>
</reference>
<evidence type="ECO:0000313" key="2">
    <source>
        <dbReference type="Proteomes" id="UP001620234"/>
    </source>
</evidence>
<organism evidence="1 2">
    <name type="scientific">Psychrobacter namhaensis</name>
    <dbReference type="NCBI Taxonomy" id="292734"/>
    <lineage>
        <taxon>Bacteria</taxon>
        <taxon>Pseudomonadati</taxon>
        <taxon>Pseudomonadota</taxon>
        <taxon>Gammaproteobacteria</taxon>
        <taxon>Moraxellales</taxon>
        <taxon>Moraxellaceae</taxon>
        <taxon>Psychrobacter</taxon>
    </lineage>
</organism>
<dbReference type="EMBL" id="JBJDPD010000012">
    <property type="protein sequence ID" value="MFK4001234.1"/>
    <property type="molecule type" value="Genomic_DNA"/>
</dbReference>
<protein>
    <submittedName>
        <fullName evidence="1">Uncharacterized protein</fullName>
    </submittedName>
</protein>
<sequence>MLVQIEHWFEQIKLDNESERLLAVGADFFTTWAVCDDHQNSGWFNSGGFGVRNAFRFSRTILV</sequence>
<name>A0ABW8LBX4_9GAMM</name>